<organism evidence="8 9">
    <name type="scientific">Bradyrhizobium valentinum</name>
    <dbReference type="NCBI Taxonomy" id="1518501"/>
    <lineage>
        <taxon>Bacteria</taxon>
        <taxon>Pseudomonadati</taxon>
        <taxon>Pseudomonadota</taxon>
        <taxon>Alphaproteobacteria</taxon>
        <taxon>Hyphomicrobiales</taxon>
        <taxon>Nitrobacteraceae</taxon>
        <taxon>Bradyrhizobium</taxon>
    </lineage>
</organism>
<feature type="domain" description="Outer membrane protein beta-barrel" evidence="7">
    <location>
        <begin position="33"/>
        <end position="217"/>
    </location>
</feature>
<evidence type="ECO:0000256" key="6">
    <source>
        <dbReference type="SAM" id="SignalP"/>
    </source>
</evidence>
<dbReference type="PANTHER" id="PTHR34001">
    <property type="entry name" value="BLL7405 PROTEIN"/>
    <property type="match status" value="1"/>
</dbReference>
<dbReference type="Proteomes" id="UP000051913">
    <property type="component" value="Unassembled WGS sequence"/>
</dbReference>
<keyword evidence="4" id="KW-0998">Cell outer membrane</keyword>
<feature type="signal peptide" evidence="6">
    <location>
        <begin position="1"/>
        <end position="21"/>
    </location>
</feature>
<evidence type="ECO:0000313" key="9">
    <source>
        <dbReference type="Proteomes" id="UP000051913"/>
    </source>
</evidence>
<dbReference type="OrthoDB" id="9815357at2"/>
<protein>
    <recommendedName>
        <fullName evidence="7">Outer membrane protein beta-barrel domain-containing protein</fullName>
    </recommendedName>
</protein>
<dbReference type="PANTHER" id="PTHR34001:SF3">
    <property type="entry name" value="BLL7405 PROTEIN"/>
    <property type="match status" value="1"/>
</dbReference>
<evidence type="ECO:0000256" key="1">
    <source>
        <dbReference type="ARBA" id="ARBA00004442"/>
    </source>
</evidence>
<gene>
    <name evidence="8" type="ORF">CP49_38870</name>
</gene>
<evidence type="ECO:0000313" key="8">
    <source>
        <dbReference type="EMBL" id="KRR01466.1"/>
    </source>
</evidence>
<dbReference type="AlphaFoldDB" id="A0A0R3KZZ7"/>
<evidence type="ECO:0000256" key="3">
    <source>
        <dbReference type="ARBA" id="ARBA00023136"/>
    </source>
</evidence>
<comment type="caution">
    <text evidence="8">The sequence shown here is derived from an EMBL/GenBank/DDBJ whole genome shotgun (WGS) entry which is preliminary data.</text>
</comment>
<comment type="subcellular location">
    <subcellularLocation>
        <location evidence="1">Cell outer membrane</location>
    </subcellularLocation>
</comment>
<dbReference type="STRING" id="1518501.CQ10_26690"/>
<dbReference type="Pfam" id="PF13505">
    <property type="entry name" value="OMP_b-brl"/>
    <property type="match status" value="1"/>
</dbReference>
<feature type="chain" id="PRO_5009796902" description="Outer membrane protein beta-barrel domain-containing protein" evidence="6">
    <location>
        <begin position="22"/>
        <end position="217"/>
    </location>
</feature>
<dbReference type="InterPro" id="IPR027385">
    <property type="entry name" value="Beta-barrel_OMP"/>
</dbReference>
<dbReference type="EMBL" id="LLXX01000159">
    <property type="protein sequence ID" value="KRR01466.1"/>
    <property type="molecule type" value="Genomic_DNA"/>
</dbReference>
<evidence type="ECO:0000256" key="5">
    <source>
        <dbReference type="ARBA" id="ARBA00038306"/>
    </source>
</evidence>
<evidence type="ECO:0000256" key="2">
    <source>
        <dbReference type="ARBA" id="ARBA00022729"/>
    </source>
</evidence>
<dbReference type="RefSeq" id="WP_057853422.1">
    <property type="nucleotide sequence ID" value="NZ_LLXX01000159.1"/>
</dbReference>
<evidence type="ECO:0000259" key="7">
    <source>
        <dbReference type="Pfam" id="PF13505"/>
    </source>
</evidence>
<dbReference type="Gene3D" id="2.40.160.20">
    <property type="match status" value="1"/>
</dbReference>
<comment type="similarity">
    <text evidence="5">Belongs to the Omp25/RopB family.</text>
</comment>
<keyword evidence="3" id="KW-0472">Membrane</keyword>
<name>A0A0R3KZZ7_9BRAD</name>
<proteinExistence type="inferred from homology"/>
<keyword evidence="9" id="KW-1185">Reference proteome</keyword>
<sequence>MKKILLTTTGLIALGMAPAMAADLAARPYTKAPAAAIAINNWTGFYLGAMGGYAQENTSDAFGEISGGFAGGTLGYNWQTGNFVLGVEADAAWADVGVRVGNPALAAVETRIRSMGTVRGRVGYAFDQVLVYGTGGYAWADNRLTLSRLGVSVSDSQVHSGWTLGAGVEVMFAPKWSVKAEYLYRSFDSETYFAGIAPLASGTLNLNSVQVGVNYHF</sequence>
<keyword evidence="2 6" id="KW-0732">Signal</keyword>
<dbReference type="GO" id="GO:0009279">
    <property type="term" value="C:cell outer membrane"/>
    <property type="evidence" value="ECO:0007669"/>
    <property type="project" value="UniProtKB-SubCell"/>
</dbReference>
<dbReference type="InterPro" id="IPR051692">
    <property type="entry name" value="OMP-like"/>
</dbReference>
<dbReference type="SUPFAM" id="SSF56925">
    <property type="entry name" value="OMPA-like"/>
    <property type="match status" value="1"/>
</dbReference>
<reference evidence="8 9" key="1">
    <citation type="submission" date="2014-03" db="EMBL/GenBank/DDBJ databases">
        <title>Bradyrhizobium valentinum sp. nov., isolated from effective nodules of Lupinus mariae-josephae, a lupine endemic of basic-lime soils in Eastern Spain.</title>
        <authorList>
            <person name="Duran D."/>
            <person name="Rey L."/>
            <person name="Navarro A."/>
            <person name="Busquets A."/>
            <person name="Imperial J."/>
            <person name="Ruiz-Argueso T."/>
        </authorList>
    </citation>
    <scope>NUCLEOTIDE SEQUENCE [LARGE SCALE GENOMIC DNA]</scope>
    <source>
        <strain evidence="8 9">LmjM3</strain>
    </source>
</reference>
<evidence type="ECO:0000256" key="4">
    <source>
        <dbReference type="ARBA" id="ARBA00023237"/>
    </source>
</evidence>
<accession>A0A0R3KZZ7</accession>
<dbReference type="InterPro" id="IPR011250">
    <property type="entry name" value="OMP/PagP_B-barrel"/>
</dbReference>